<evidence type="ECO:0000313" key="8">
    <source>
        <dbReference type="Proteomes" id="UP000245765"/>
    </source>
</evidence>
<comment type="similarity">
    <text evidence="1">Belongs to the ABC transporter superfamily.</text>
</comment>
<reference evidence="8" key="1">
    <citation type="submission" date="2018-05" db="EMBL/GenBank/DDBJ databases">
        <authorList>
            <person name="Du Z."/>
            <person name="Wang X."/>
        </authorList>
    </citation>
    <scope>NUCLEOTIDE SEQUENCE [LARGE SCALE GENOMIC DNA]</scope>
    <source>
        <strain evidence="8">CQN31</strain>
    </source>
</reference>
<accession>A0A317F641</accession>
<dbReference type="InterPro" id="IPR027417">
    <property type="entry name" value="P-loop_NTPase"/>
</dbReference>
<dbReference type="InterPro" id="IPR052156">
    <property type="entry name" value="BCAA_Transport_ATP-bd_LivF"/>
</dbReference>
<evidence type="ECO:0000256" key="4">
    <source>
        <dbReference type="ARBA" id="ARBA00022840"/>
    </source>
</evidence>
<dbReference type="GO" id="GO:0015807">
    <property type="term" value="P:L-amino acid transport"/>
    <property type="evidence" value="ECO:0007669"/>
    <property type="project" value="TreeGrafter"/>
</dbReference>
<evidence type="ECO:0000256" key="2">
    <source>
        <dbReference type="ARBA" id="ARBA00022448"/>
    </source>
</evidence>
<dbReference type="OrthoDB" id="9775250at2"/>
<dbReference type="NCBIfam" id="TIGR03410">
    <property type="entry name" value="urea_trans_UrtE"/>
    <property type="match status" value="1"/>
</dbReference>
<dbReference type="PANTHER" id="PTHR43820:SF5">
    <property type="entry name" value="HIGH-AFFINITY BRANCHED-CHAIN AMINO ACID TRANSPORT ATP-BINDING PROTEIN"/>
    <property type="match status" value="1"/>
</dbReference>
<dbReference type="CDD" id="cd03224">
    <property type="entry name" value="ABC_TM1139_LivF_branched"/>
    <property type="match status" value="1"/>
</dbReference>
<dbReference type="GO" id="GO:0016887">
    <property type="term" value="F:ATP hydrolysis activity"/>
    <property type="evidence" value="ECO:0007669"/>
    <property type="project" value="InterPro"/>
</dbReference>
<feature type="domain" description="ABC transporter" evidence="6">
    <location>
        <begin position="2"/>
        <end position="231"/>
    </location>
</feature>
<keyword evidence="4 7" id="KW-0067">ATP-binding</keyword>
<evidence type="ECO:0000256" key="5">
    <source>
        <dbReference type="ARBA" id="ARBA00022970"/>
    </source>
</evidence>
<organism evidence="7 8">
    <name type="scientific">Falsiroseomonas bella</name>
    <dbReference type="NCBI Taxonomy" id="2184016"/>
    <lineage>
        <taxon>Bacteria</taxon>
        <taxon>Pseudomonadati</taxon>
        <taxon>Pseudomonadota</taxon>
        <taxon>Alphaproteobacteria</taxon>
        <taxon>Acetobacterales</taxon>
        <taxon>Roseomonadaceae</taxon>
        <taxon>Falsiroseomonas</taxon>
    </lineage>
</organism>
<dbReference type="GO" id="GO:0005524">
    <property type="term" value="F:ATP binding"/>
    <property type="evidence" value="ECO:0007669"/>
    <property type="project" value="UniProtKB-KW"/>
</dbReference>
<dbReference type="InterPro" id="IPR017780">
    <property type="entry name" value="ABC_transptr_urea_ATP-bd_UrtE"/>
</dbReference>
<keyword evidence="8" id="KW-1185">Reference proteome</keyword>
<dbReference type="SUPFAM" id="SSF52540">
    <property type="entry name" value="P-loop containing nucleoside triphosphate hydrolases"/>
    <property type="match status" value="1"/>
</dbReference>
<dbReference type="AlphaFoldDB" id="A0A317F641"/>
<dbReference type="InterPro" id="IPR003593">
    <property type="entry name" value="AAA+_ATPase"/>
</dbReference>
<dbReference type="SMART" id="SM00382">
    <property type="entry name" value="AAA"/>
    <property type="match status" value="1"/>
</dbReference>
<dbReference type="RefSeq" id="WP_109873122.1">
    <property type="nucleotide sequence ID" value="NZ_QGNA01000006.1"/>
</dbReference>
<dbReference type="PANTHER" id="PTHR43820">
    <property type="entry name" value="HIGH-AFFINITY BRANCHED-CHAIN AMINO ACID TRANSPORT ATP-BINDING PROTEIN LIVF"/>
    <property type="match status" value="1"/>
</dbReference>
<dbReference type="InterPro" id="IPR003439">
    <property type="entry name" value="ABC_transporter-like_ATP-bd"/>
</dbReference>
<protein>
    <submittedName>
        <fullName evidence="7">Urea ABC transporter ATP-binding subunit UrtE</fullName>
    </submittedName>
</protein>
<sequence>MLNVSDIDLFYGASRCLRGVSMAAEPGQVTAVLGRNGVGKSSLLRAIIGLESVRSGTITWEGHDITQLAPSERARAGIGYVPQGREIFPFLTVQENLETALAAAPRGQKSVPGEIFDLFPILRQFLRRRGGDLSGGQQQQLAIGRALCARPRLLILDEPTEGIQPSVIKDIARVIRHLARDRGMAVVLVEQYYDFARELADRIVVMVRGEVAMAGATAELDEPAVRRLLTV</sequence>
<dbReference type="EMBL" id="QGNA01000006">
    <property type="protein sequence ID" value="PWS34671.1"/>
    <property type="molecule type" value="Genomic_DNA"/>
</dbReference>
<dbReference type="Pfam" id="PF00005">
    <property type="entry name" value="ABC_tran"/>
    <property type="match status" value="1"/>
</dbReference>
<evidence type="ECO:0000256" key="1">
    <source>
        <dbReference type="ARBA" id="ARBA00005417"/>
    </source>
</evidence>
<keyword evidence="5" id="KW-0029">Amino-acid transport</keyword>
<evidence type="ECO:0000313" key="7">
    <source>
        <dbReference type="EMBL" id="PWS34671.1"/>
    </source>
</evidence>
<evidence type="ECO:0000259" key="6">
    <source>
        <dbReference type="PROSITE" id="PS50893"/>
    </source>
</evidence>
<evidence type="ECO:0000256" key="3">
    <source>
        <dbReference type="ARBA" id="ARBA00022741"/>
    </source>
</evidence>
<gene>
    <name evidence="7" type="primary">urtE</name>
    <name evidence="7" type="ORF">DFH01_24400</name>
</gene>
<keyword evidence="2" id="KW-0813">Transport</keyword>
<dbReference type="GO" id="GO:0015658">
    <property type="term" value="F:branched-chain amino acid transmembrane transporter activity"/>
    <property type="evidence" value="ECO:0007669"/>
    <property type="project" value="TreeGrafter"/>
</dbReference>
<name>A0A317F641_9PROT</name>
<proteinExistence type="inferred from homology"/>
<dbReference type="Gene3D" id="3.40.50.300">
    <property type="entry name" value="P-loop containing nucleotide triphosphate hydrolases"/>
    <property type="match status" value="1"/>
</dbReference>
<dbReference type="PROSITE" id="PS50893">
    <property type="entry name" value="ABC_TRANSPORTER_2"/>
    <property type="match status" value="1"/>
</dbReference>
<keyword evidence="3" id="KW-0547">Nucleotide-binding</keyword>
<comment type="caution">
    <text evidence="7">The sequence shown here is derived from an EMBL/GenBank/DDBJ whole genome shotgun (WGS) entry which is preliminary data.</text>
</comment>
<dbReference type="Proteomes" id="UP000245765">
    <property type="component" value="Unassembled WGS sequence"/>
</dbReference>